<evidence type="ECO:0000313" key="2">
    <source>
        <dbReference type="Proteomes" id="UP000322000"/>
    </source>
</evidence>
<evidence type="ECO:0000313" key="3">
    <source>
        <dbReference type="RefSeq" id="XP_026732233.1"/>
    </source>
</evidence>
<dbReference type="KEGG" id="tnl:113497002"/>
<dbReference type="AlphaFoldDB" id="A0A7E5VV87"/>
<proteinExistence type="predicted"/>
<accession>A0A7E5VV87</accession>
<protein>
    <submittedName>
        <fullName evidence="3">Uncharacterized protein LOC113497002</fullName>
    </submittedName>
</protein>
<name>A0A7E5VV87_TRINI</name>
<organism evidence="2 3">
    <name type="scientific">Trichoplusia ni</name>
    <name type="common">Cabbage looper</name>
    <dbReference type="NCBI Taxonomy" id="7111"/>
    <lineage>
        <taxon>Eukaryota</taxon>
        <taxon>Metazoa</taxon>
        <taxon>Ecdysozoa</taxon>
        <taxon>Arthropoda</taxon>
        <taxon>Hexapoda</taxon>
        <taxon>Insecta</taxon>
        <taxon>Pterygota</taxon>
        <taxon>Neoptera</taxon>
        <taxon>Endopterygota</taxon>
        <taxon>Lepidoptera</taxon>
        <taxon>Glossata</taxon>
        <taxon>Ditrysia</taxon>
        <taxon>Noctuoidea</taxon>
        <taxon>Noctuidae</taxon>
        <taxon>Plusiinae</taxon>
        <taxon>Trichoplusia</taxon>
    </lineage>
</organism>
<feature type="signal peptide" evidence="1">
    <location>
        <begin position="1"/>
        <end position="20"/>
    </location>
</feature>
<feature type="chain" id="PRO_5028827718" evidence="1">
    <location>
        <begin position="21"/>
        <end position="202"/>
    </location>
</feature>
<sequence length="202" mass="23358">MLKCLVVLYFVRIFVRNAVADIAIDYYYGNDENTRTTHEFGSCLSEKVINSCSQKCGPRHACLWGQCFCVKVPSVPKTQYKTVLLEESDEDVSESYEDFDDSPETLTEMKIEYDDLDERPVLRHQIAHFCPNLDIARVCIRKCMKVAKPAFCGKDHVCYCGHKYDFPGKKPKLKATDVHNQFKDLYEKYFGPKHTHNKHSPT</sequence>
<dbReference type="RefSeq" id="XP_026732233.1">
    <property type="nucleotide sequence ID" value="XM_026876432.1"/>
</dbReference>
<evidence type="ECO:0000256" key="1">
    <source>
        <dbReference type="SAM" id="SignalP"/>
    </source>
</evidence>
<reference evidence="3" key="1">
    <citation type="submission" date="2025-08" db="UniProtKB">
        <authorList>
            <consortium name="RefSeq"/>
        </authorList>
    </citation>
    <scope>IDENTIFICATION</scope>
</reference>
<dbReference type="OrthoDB" id="7468066at2759"/>
<dbReference type="GeneID" id="113497002"/>
<keyword evidence="1" id="KW-0732">Signal</keyword>
<gene>
    <name evidence="3" type="primary">LOC113497002</name>
</gene>
<dbReference type="InParanoid" id="A0A7E5VV87"/>
<dbReference type="Proteomes" id="UP000322000">
    <property type="component" value="Chromosome 8"/>
</dbReference>
<keyword evidence="2" id="KW-1185">Reference proteome</keyword>